<feature type="transmembrane region" description="Helical" evidence="1">
    <location>
        <begin position="12"/>
        <end position="34"/>
    </location>
</feature>
<dbReference type="AlphaFoldDB" id="A0A4P9IYW2"/>
<keyword evidence="1" id="KW-0472">Membrane</keyword>
<keyword evidence="1" id="KW-1133">Transmembrane helix</keyword>
<evidence type="ECO:0000313" key="3">
    <source>
        <dbReference type="Proteomes" id="UP000310065"/>
    </source>
</evidence>
<sequence length="171" mass="20023">MDNILVNPAISFYIGAFVQWGFLMAFLYSLVISINKPRKEAVWLSFVMSISYSSSLFIDIQHISYLQLFLFDITTIFAIIILRLFIIENLISIYLLLGLIINSSLFLGMYIDVSVFNNYEPWWFWFFYSIVINLADFMMLAIFFINKDFLALAAIKIWFHNSIKKRNNSGS</sequence>
<gene>
    <name evidence="2" type="ORF">FFU37_02610</name>
</gene>
<feature type="transmembrane region" description="Helical" evidence="1">
    <location>
        <begin position="123"/>
        <end position="145"/>
    </location>
</feature>
<dbReference type="KEGG" id="pdv:FFU37_02610"/>
<evidence type="ECO:0000313" key="2">
    <source>
        <dbReference type="EMBL" id="QCU73424.1"/>
    </source>
</evidence>
<feature type="transmembrane region" description="Helical" evidence="1">
    <location>
        <begin position="41"/>
        <end position="58"/>
    </location>
</feature>
<feature type="transmembrane region" description="Helical" evidence="1">
    <location>
        <begin position="93"/>
        <end position="111"/>
    </location>
</feature>
<name>A0A4P9IYW2_9GAMM</name>
<evidence type="ECO:0000256" key="1">
    <source>
        <dbReference type="SAM" id="Phobius"/>
    </source>
</evidence>
<protein>
    <recommendedName>
        <fullName evidence="4">Membrane protein triplicated sequence</fullName>
    </recommendedName>
</protein>
<evidence type="ECO:0008006" key="4">
    <source>
        <dbReference type="Google" id="ProtNLM"/>
    </source>
</evidence>
<dbReference type="EMBL" id="CP040558">
    <property type="protein sequence ID" value="QCU73424.1"/>
    <property type="molecule type" value="Genomic_DNA"/>
</dbReference>
<dbReference type="Proteomes" id="UP000310065">
    <property type="component" value="Chromosome L1"/>
</dbReference>
<reference evidence="2 3" key="1">
    <citation type="submission" date="2019-05" db="EMBL/GenBank/DDBJ databases">
        <title>Complete genome sequence of Pseudoalteromonas sp. 16-SW-7(T) isolated from the Okhotsk Sea, Russia.</title>
        <authorList>
            <person name="Nguyen T.H."/>
            <person name="Nedashkovskaya O.I."/>
            <person name="Kim S.-G."/>
        </authorList>
    </citation>
    <scope>NUCLEOTIDE SEQUENCE [LARGE SCALE GENOMIC DNA]</scope>
    <source>
        <strain evidence="2 3">16-SW-7</strain>
    </source>
</reference>
<proteinExistence type="predicted"/>
<accession>A0A4P9IYW2</accession>
<feature type="transmembrane region" description="Helical" evidence="1">
    <location>
        <begin position="64"/>
        <end position="86"/>
    </location>
</feature>
<keyword evidence="1" id="KW-0812">Transmembrane</keyword>
<organism evidence="2 3">
    <name type="scientific">Pseudoalteromonas distincta</name>
    <dbReference type="NCBI Taxonomy" id="77608"/>
    <lineage>
        <taxon>Bacteria</taxon>
        <taxon>Pseudomonadati</taxon>
        <taxon>Pseudomonadota</taxon>
        <taxon>Gammaproteobacteria</taxon>
        <taxon>Alteromonadales</taxon>
        <taxon>Pseudoalteromonadaceae</taxon>
        <taxon>Pseudoalteromonas</taxon>
    </lineage>
</organism>